<comment type="caution">
    <text evidence="6">The sequence shown here is derived from an EMBL/GenBank/DDBJ whole genome shotgun (WGS) entry which is preliminary data.</text>
</comment>
<protein>
    <submittedName>
        <fullName evidence="6">Endo-1,4-beta-xylanase C</fullName>
    </submittedName>
</protein>
<dbReference type="InterPro" id="IPR000254">
    <property type="entry name" value="CBD"/>
</dbReference>
<accession>A0A1M2VGY3</accession>
<dbReference type="GO" id="GO:0030248">
    <property type="term" value="F:cellulose binding"/>
    <property type="evidence" value="ECO:0007669"/>
    <property type="project" value="InterPro"/>
</dbReference>
<keyword evidence="7" id="KW-1185">Reference proteome</keyword>
<dbReference type="Pfam" id="PF00734">
    <property type="entry name" value="CBM_1"/>
    <property type="match status" value="1"/>
</dbReference>
<sequence length="251" mass="25590">MISSTTLSIVGALVLAAGAAAQATAPQYGQCGGQGWSGATVCPSGWACTVSNQYYSQCLPGAAAPSSTPATPTTPSTPGGGGSPTSTASAPGSLPTLVSGNSFIRAVEDPNFHQYLRSEVEGTASDAVLGDYTTAAQFQITGGQLIQEVADGTKLYAVVEGRSDPSVMKLKMSWSTEPASGANAGTFVFSGDTVEWSIPTIQRPQTNAWLVCPDAEGNKDVYINLGAYSYMTPAGCADETIHAYTGATPTP</sequence>
<organism evidence="6 7">
    <name type="scientific">Trametes pubescens</name>
    <name type="common">White-rot fungus</name>
    <dbReference type="NCBI Taxonomy" id="154538"/>
    <lineage>
        <taxon>Eukaryota</taxon>
        <taxon>Fungi</taxon>
        <taxon>Dikarya</taxon>
        <taxon>Basidiomycota</taxon>
        <taxon>Agaricomycotina</taxon>
        <taxon>Agaricomycetes</taxon>
        <taxon>Polyporales</taxon>
        <taxon>Polyporaceae</taxon>
        <taxon>Trametes</taxon>
    </lineage>
</organism>
<dbReference type="InterPro" id="IPR035971">
    <property type="entry name" value="CBD_sf"/>
</dbReference>
<dbReference type="AlphaFoldDB" id="A0A1M2VGY3"/>
<evidence type="ECO:0000313" key="6">
    <source>
        <dbReference type="EMBL" id="OJT06848.1"/>
    </source>
</evidence>
<keyword evidence="6" id="KW-0858">Xylan degradation</keyword>
<reference evidence="6 7" key="1">
    <citation type="submission" date="2016-10" db="EMBL/GenBank/DDBJ databases">
        <title>Genome sequence of the basidiomycete white-rot fungus Trametes pubescens.</title>
        <authorList>
            <person name="Makela M.R."/>
            <person name="Granchi Z."/>
            <person name="Peng M."/>
            <person name="De Vries R.P."/>
            <person name="Grigoriev I."/>
            <person name="Riley R."/>
            <person name="Hilden K."/>
        </authorList>
    </citation>
    <scope>NUCLEOTIDE SEQUENCE [LARGE SCALE GENOMIC DNA]</scope>
    <source>
        <strain evidence="6 7">FBCC735</strain>
    </source>
</reference>
<name>A0A1M2VGY3_TRAPU</name>
<dbReference type="OMA" id="AWYVCTG"/>
<keyword evidence="1 4" id="KW-0732">Signal</keyword>
<evidence type="ECO:0000256" key="4">
    <source>
        <dbReference type="SAM" id="SignalP"/>
    </source>
</evidence>
<dbReference type="PROSITE" id="PS00562">
    <property type="entry name" value="CBM1_1"/>
    <property type="match status" value="1"/>
</dbReference>
<dbReference type="OrthoDB" id="2115822at2759"/>
<evidence type="ECO:0000256" key="3">
    <source>
        <dbReference type="SAM" id="MobiDB-lite"/>
    </source>
</evidence>
<dbReference type="GO" id="GO:0045493">
    <property type="term" value="P:xylan catabolic process"/>
    <property type="evidence" value="ECO:0007669"/>
    <property type="project" value="UniProtKB-KW"/>
</dbReference>
<keyword evidence="6" id="KW-0624">Polysaccharide degradation</keyword>
<evidence type="ECO:0000259" key="5">
    <source>
        <dbReference type="PROSITE" id="PS51164"/>
    </source>
</evidence>
<gene>
    <name evidence="6" type="ORF">TRAPUB_2287</name>
</gene>
<feature type="region of interest" description="Disordered" evidence="3">
    <location>
        <begin position="65"/>
        <end position="92"/>
    </location>
</feature>
<evidence type="ECO:0000256" key="1">
    <source>
        <dbReference type="ARBA" id="ARBA00022729"/>
    </source>
</evidence>
<feature type="chain" id="PRO_5009890611" evidence="4">
    <location>
        <begin position="22"/>
        <end position="251"/>
    </location>
</feature>
<dbReference type="GO" id="GO:0016798">
    <property type="term" value="F:hydrolase activity, acting on glycosyl bonds"/>
    <property type="evidence" value="ECO:0007669"/>
    <property type="project" value="UniProtKB-KW"/>
</dbReference>
<feature type="compositionally biased region" description="Low complexity" evidence="3">
    <location>
        <begin position="65"/>
        <end position="77"/>
    </location>
</feature>
<dbReference type="STRING" id="154538.A0A1M2VGY3"/>
<feature type="domain" description="CBM1" evidence="5">
    <location>
        <begin position="23"/>
        <end position="59"/>
    </location>
</feature>
<feature type="signal peptide" evidence="4">
    <location>
        <begin position="1"/>
        <end position="21"/>
    </location>
</feature>
<dbReference type="EMBL" id="MNAD01001250">
    <property type="protein sequence ID" value="OJT06848.1"/>
    <property type="molecule type" value="Genomic_DNA"/>
</dbReference>
<keyword evidence="2 6" id="KW-0378">Hydrolase</keyword>
<evidence type="ECO:0000313" key="7">
    <source>
        <dbReference type="Proteomes" id="UP000184267"/>
    </source>
</evidence>
<dbReference type="PROSITE" id="PS51164">
    <property type="entry name" value="CBM1_2"/>
    <property type="match status" value="1"/>
</dbReference>
<dbReference type="GO" id="GO:0005576">
    <property type="term" value="C:extracellular region"/>
    <property type="evidence" value="ECO:0007669"/>
    <property type="project" value="InterPro"/>
</dbReference>
<dbReference type="SUPFAM" id="SSF57180">
    <property type="entry name" value="Cellulose-binding domain"/>
    <property type="match status" value="1"/>
</dbReference>
<dbReference type="Proteomes" id="UP000184267">
    <property type="component" value="Unassembled WGS sequence"/>
</dbReference>
<keyword evidence="6" id="KW-0326">Glycosidase</keyword>
<dbReference type="SMART" id="SM00236">
    <property type="entry name" value="fCBD"/>
    <property type="match status" value="1"/>
</dbReference>
<proteinExistence type="predicted"/>
<keyword evidence="6" id="KW-0119">Carbohydrate metabolism</keyword>
<evidence type="ECO:0000256" key="2">
    <source>
        <dbReference type="ARBA" id="ARBA00022801"/>
    </source>
</evidence>